<evidence type="ECO:0000313" key="2">
    <source>
        <dbReference type="EMBL" id="CAI6042516.1"/>
    </source>
</evidence>
<feature type="region of interest" description="Disordered" evidence="1">
    <location>
        <begin position="438"/>
        <end position="457"/>
    </location>
</feature>
<feature type="compositionally biased region" description="Polar residues" evidence="1">
    <location>
        <begin position="444"/>
        <end position="457"/>
    </location>
</feature>
<evidence type="ECO:0000256" key="1">
    <source>
        <dbReference type="SAM" id="MobiDB-lite"/>
    </source>
</evidence>
<comment type="caution">
    <text evidence="2">The sequence shown here is derived from an EMBL/GenBank/DDBJ whole genome shotgun (WGS) entry which is preliminary data.</text>
</comment>
<organism evidence="2 3">
    <name type="scientific">Clonostachys chloroleuca</name>
    <dbReference type="NCBI Taxonomy" id="1926264"/>
    <lineage>
        <taxon>Eukaryota</taxon>
        <taxon>Fungi</taxon>
        <taxon>Dikarya</taxon>
        <taxon>Ascomycota</taxon>
        <taxon>Pezizomycotina</taxon>
        <taxon>Sordariomycetes</taxon>
        <taxon>Hypocreomycetidae</taxon>
        <taxon>Hypocreales</taxon>
        <taxon>Bionectriaceae</taxon>
        <taxon>Clonostachys</taxon>
    </lineage>
</organism>
<evidence type="ECO:0000313" key="3">
    <source>
        <dbReference type="Proteomes" id="UP001160390"/>
    </source>
</evidence>
<accession>A0AA35PWX5</accession>
<reference evidence="2" key="1">
    <citation type="submission" date="2023-01" db="EMBL/GenBank/DDBJ databases">
        <authorList>
            <person name="Piombo E."/>
        </authorList>
    </citation>
    <scope>NUCLEOTIDE SEQUENCE</scope>
</reference>
<dbReference type="Proteomes" id="UP001160390">
    <property type="component" value="Unassembled WGS sequence"/>
</dbReference>
<dbReference type="EMBL" id="CABFNP030000549">
    <property type="protein sequence ID" value="CAI6042516.1"/>
    <property type="molecule type" value="Genomic_DNA"/>
</dbReference>
<sequence length="551" mass="64170">MPRFQLHGHLRDAKFRASQSRDHPPLMELKSVRDLLNMCDQDLSRYVLKYFKYYGDLDINTGGGTDDVPKDRVDKLQKRIQDWKEKYGKLISETSIVIHGGVLNKLDERLQEVADKGQIPPGDRALALPHRQSPKPRWTGFSKDKEIEKLERAWYMETCNRLEEDGGYPLIDIGGLREYKGDWEMLAYVHCWRFALGIPKDKSSDVFEQQLATWEFFRRWQRYNRGLQDMGGFEEFAIHSWRKNRFMGTEADYNDFLEDIRTDSPSVLMEEWEQEQILRAKLQKYWREDCESFDDYGAAVERRLAKHGIHKTFKPDIDARSQDPVTTWIEYLGHMCWILDVHKEHQEEMLAENELYVATLTFDDRSLDRDDPNWEANLQKAQKGLDQAKESCQRLAARGQSKGSIFWQPHDLRDMNSMVSCTRGLIQQIKNQLRDVEYEARVSPSPTETSHDGTSNTAEQNAAVAIQEGPEDATRQPAQSQQVLSTQPTSPLDVPANPTSRSLKLQRKREEDEQKAREEEAKKAKEEEEAKKARAEERAMNLQAEREKKLA</sequence>
<feature type="region of interest" description="Disordered" evidence="1">
    <location>
        <begin position="468"/>
        <end position="551"/>
    </location>
</feature>
<proteinExistence type="predicted"/>
<gene>
    <name evidence="2" type="ORF">CCHLO57077_00017219</name>
</gene>
<keyword evidence="3" id="KW-1185">Reference proteome</keyword>
<feature type="compositionally biased region" description="Polar residues" evidence="1">
    <location>
        <begin position="476"/>
        <end position="490"/>
    </location>
</feature>
<name>A0AA35PWX5_9HYPO</name>
<protein>
    <submittedName>
        <fullName evidence="2">Uncharacterized protein</fullName>
    </submittedName>
</protein>
<dbReference type="AlphaFoldDB" id="A0AA35PWX5"/>
<feature type="compositionally biased region" description="Basic and acidic residues" evidence="1">
    <location>
        <begin position="508"/>
        <end position="551"/>
    </location>
</feature>